<evidence type="ECO:0000259" key="2">
    <source>
        <dbReference type="PROSITE" id="PS50234"/>
    </source>
</evidence>
<dbReference type="SUPFAM" id="SSF53300">
    <property type="entry name" value="vWA-like"/>
    <property type="match status" value="1"/>
</dbReference>
<dbReference type="EMBL" id="JBFCZG010000003">
    <property type="protein sequence ID" value="KAL3424668.1"/>
    <property type="molecule type" value="Genomic_DNA"/>
</dbReference>
<evidence type="ECO:0000256" key="1">
    <source>
        <dbReference type="SAM" id="MobiDB-lite"/>
    </source>
</evidence>
<feature type="domain" description="VWFA" evidence="2">
    <location>
        <begin position="136"/>
        <end position="306"/>
    </location>
</feature>
<dbReference type="PROSITE" id="PS50234">
    <property type="entry name" value="VWFA"/>
    <property type="match status" value="1"/>
</dbReference>
<feature type="compositionally biased region" description="Pro residues" evidence="1">
    <location>
        <begin position="106"/>
        <end position="116"/>
    </location>
</feature>
<reference evidence="3 4" key="1">
    <citation type="submission" date="2024-06" db="EMBL/GenBank/DDBJ databases">
        <title>Complete genome of Phlyctema vagabunda strain 19-DSS-EL-015.</title>
        <authorList>
            <person name="Fiorenzani C."/>
        </authorList>
    </citation>
    <scope>NUCLEOTIDE SEQUENCE [LARGE SCALE GENOMIC DNA]</scope>
    <source>
        <strain evidence="3 4">19-DSS-EL-015</strain>
    </source>
</reference>
<feature type="compositionally biased region" description="Polar residues" evidence="1">
    <location>
        <begin position="77"/>
        <end position="87"/>
    </location>
</feature>
<protein>
    <submittedName>
        <fullName evidence="3">von willebrand factor</fullName>
    </submittedName>
</protein>
<evidence type="ECO:0000313" key="3">
    <source>
        <dbReference type="EMBL" id="KAL3424668.1"/>
    </source>
</evidence>
<dbReference type="PANTHER" id="PTHR34706">
    <property type="entry name" value="SLR1338 PROTEIN"/>
    <property type="match status" value="1"/>
</dbReference>
<name>A0ABR4PMV7_9HELO</name>
<sequence>MPHAIVDSSPWIYDSVHADMSPNRRSIFGSIRKLARKNSKSSLQSTTTTMRFAQNMGRTSPRPFVKSSPATRRPDPSNMNPFSASSNEPPPAYTPSSTGQQQPSELPSPVPAPTYPPQQSAAGDDESPYSFLSTFDTTLLIDDSGSMAGRSWREVSEAISTIAPIVTQHDNDGIDVYFLNHKSNDIGVVAEGVAPTGYRGIRRAATVTEIFQRVRPSGGTPTGTRIHQILKPYLANVESEMALGREVKPLNLIVLTDGVPSDDVESVLLHAAKKLDKLEAPPFQVGVQFFQVGNERGAREALQELDDELGNLVEGGVRDMVDTVTFTGGASALQGGMGLTGEGILKAVLGAVVRRLDRRRASGDVSRSH</sequence>
<evidence type="ECO:0000313" key="4">
    <source>
        <dbReference type="Proteomes" id="UP001629113"/>
    </source>
</evidence>
<accession>A0ABR4PMV7</accession>
<dbReference type="PANTHER" id="PTHR34706:SF1">
    <property type="entry name" value="VWFA DOMAIN-CONTAINING PROTEIN"/>
    <property type="match status" value="1"/>
</dbReference>
<organism evidence="3 4">
    <name type="scientific">Phlyctema vagabunda</name>
    <dbReference type="NCBI Taxonomy" id="108571"/>
    <lineage>
        <taxon>Eukaryota</taxon>
        <taxon>Fungi</taxon>
        <taxon>Dikarya</taxon>
        <taxon>Ascomycota</taxon>
        <taxon>Pezizomycotina</taxon>
        <taxon>Leotiomycetes</taxon>
        <taxon>Helotiales</taxon>
        <taxon>Dermateaceae</taxon>
        <taxon>Phlyctema</taxon>
    </lineage>
</organism>
<dbReference type="Proteomes" id="UP001629113">
    <property type="component" value="Unassembled WGS sequence"/>
</dbReference>
<dbReference type="Gene3D" id="3.40.50.410">
    <property type="entry name" value="von Willebrand factor, type A domain"/>
    <property type="match status" value="1"/>
</dbReference>
<dbReference type="InterPro" id="IPR036465">
    <property type="entry name" value="vWFA_dom_sf"/>
</dbReference>
<proteinExistence type="predicted"/>
<comment type="caution">
    <text evidence="3">The sequence shown here is derived from an EMBL/GenBank/DDBJ whole genome shotgun (WGS) entry which is preliminary data.</text>
</comment>
<dbReference type="InterPro" id="IPR002035">
    <property type="entry name" value="VWF_A"/>
</dbReference>
<keyword evidence="4" id="KW-1185">Reference proteome</keyword>
<feature type="region of interest" description="Disordered" evidence="1">
    <location>
        <begin position="51"/>
        <end position="129"/>
    </location>
</feature>
<dbReference type="SMART" id="SM00327">
    <property type="entry name" value="VWA"/>
    <property type="match status" value="1"/>
</dbReference>
<gene>
    <name evidence="3" type="ORF">PVAG01_03949</name>
</gene>
<dbReference type="Pfam" id="PF00092">
    <property type="entry name" value="VWA"/>
    <property type="match status" value="1"/>
</dbReference>
<feature type="compositionally biased region" description="Polar residues" evidence="1">
    <location>
        <begin position="94"/>
        <end position="105"/>
    </location>
</feature>